<reference evidence="2" key="1">
    <citation type="submission" date="2021-02" db="EMBL/GenBank/DDBJ databases">
        <title>Genome sequence Cadophora malorum strain M34.</title>
        <authorList>
            <person name="Stefanovic E."/>
            <person name="Vu D."/>
            <person name="Scully C."/>
            <person name="Dijksterhuis J."/>
            <person name="Roader J."/>
            <person name="Houbraken J."/>
        </authorList>
    </citation>
    <scope>NUCLEOTIDE SEQUENCE</scope>
    <source>
        <strain evidence="2">M34</strain>
    </source>
</reference>
<protein>
    <recommendedName>
        <fullName evidence="1">Heterokaryon incompatibility domain-containing protein</fullName>
    </recommendedName>
</protein>
<gene>
    <name evidence="2" type="ORF">IFR04_005657</name>
</gene>
<evidence type="ECO:0000259" key="1">
    <source>
        <dbReference type="Pfam" id="PF06985"/>
    </source>
</evidence>
<evidence type="ECO:0000313" key="3">
    <source>
        <dbReference type="Proteomes" id="UP000664132"/>
    </source>
</evidence>
<dbReference type="EMBL" id="JAFJYH010000069">
    <property type="protein sequence ID" value="KAG4421246.1"/>
    <property type="molecule type" value="Genomic_DNA"/>
</dbReference>
<sequence>MPILEDPTEAVTRVAQPWILYCQNYHVACHQNEHVNLPTRVLDVNGSGDSVILRNSKDLSGRYTVLSHCWGTERALTTTFTRIEQHMTGIPDSGLPATFQDAVKITRMLGIQYLWIDSLCIIQDQLSDWEHESAKMHEYYQNAFVTIAALDSKDSFAGILHQREALSVELAGHGNLFLRAKIPTARSIYENSILESRAWCLQERLLSTRVIHVAKSELLFECRTGNRRESSFSFGSVSSTENFYRFGPDRLKRVLDALKVDPESAKEAIEFWYKLVKQYSRRTLTNPKDMLQAILGVAEHIKSVTGLTYMYGLWEEDLARGLLWTNDWRNHSRASEGKRQQSGAPSWSWAAMTGYIKYWPNIQQSLLRSNKLNWSVARTSDQELILQCRCFYVYLQKSERPISFMTSVQSWDTAKIFHVYYNESHSGRKYSDRDHGARVGWMIADAEIQASDINQCKAVEIVGAGRKFPSGIIVRAKKDATEVSRVVWFLIVVPHPDAVGCWKRVGAGMSGDVNYHFETTYDIADLAEAIKPELVFEGVEIESICLR</sequence>
<dbReference type="PANTHER" id="PTHR33112:SF9">
    <property type="entry name" value="HETEROKARYON INCOMPATIBILITY DOMAIN-CONTAINING PROTEIN"/>
    <property type="match status" value="1"/>
</dbReference>
<organism evidence="2 3">
    <name type="scientific">Cadophora malorum</name>
    <dbReference type="NCBI Taxonomy" id="108018"/>
    <lineage>
        <taxon>Eukaryota</taxon>
        <taxon>Fungi</taxon>
        <taxon>Dikarya</taxon>
        <taxon>Ascomycota</taxon>
        <taxon>Pezizomycotina</taxon>
        <taxon>Leotiomycetes</taxon>
        <taxon>Helotiales</taxon>
        <taxon>Ploettnerulaceae</taxon>
        <taxon>Cadophora</taxon>
    </lineage>
</organism>
<comment type="caution">
    <text evidence="2">The sequence shown here is derived from an EMBL/GenBank/DDBJ whole genome shotgun (WGS) entry which is preliminary data.</text>
</comment>
<dbReference type="PANTHER" id="PTHR33112">
    <property type="entry name" value="DOMAIN PROTEIN, PUTATIVE-RELATED"/>
    <property type="match status" value="1"/>
</dbReference>
<dbReference type="OrthoDB" id="5125733at2759"/>
<dbReference type="AlphaFoldDB" id="A0A8H7TKV1"/>
<dbReference type="Pfam" id="PF06985">
    <property type="entry name" value="HET"/>
    <property type="match status" value="1"/>
</dbReference>
<feature type="domain" description="Heterokaryon incompatibility" evidence="1">
    <location>
        <begin position="63"/>
        <end position="203"/>
    </location>
</feature>
<proteinExistence type="predicted"/>
<dbReference type="Proteomes" id="UP000664132">
    <property type="component" value="Unassembled WGS sequence"/>
</dbReference>
<dbReference type="InterPro" id="IPR010730">
    <property type="entry name" value="HET"/>
</dbReference>
<accession>A0A8H7TKV1</accession>
<evidence type="ECO:0000313" key="2">
    <source>
        <dbReference type="EMBL" id="KAG4421246.1"/>
    </source>
</evidence>
<keyword evidence="3" id="KW-1185">Reference proteome</keyword>
<name>A0A8H7TKV1_9HELO</name>